<keyword evidence="1" id="KW-1133">Transmembrane helix</keyword>
<evidence type="ECO:0000313" key="3">
    <source>
        <dbReference type="Proteomes" id="UP001152799"/>
    </source>
</evidence>
<keyword evidence="1" id="KW-0812">Transmembrane</keyword>
<keyword evidence="1" id="KW-0472">Membrane</keyword>
<dbReference type="OrthoDB" id="5854584at2759"/>
<organism evidence="2 3">
    <name type="scientific">Ceutorhynchus assimilis</name>
    <name type="common">cabbage seed weevil</name>
    <dbReference type="NCBI Taxonomy" id="467358"/>
    <lineage>
        <taxon>Eukaryota</taxon>
        <taxon>Metazoa</taxon>
        <taxon>Ecdysozoa</taxon>
        <taxon>Arthropoda</taxon>
        <taxon>Hexapoda</taxon>
        <taxon>Insecta</taxon>
        <taxon>Pterygota</taxon>
        <taxon>Neoptera</taxon>
        <taxon>Endopterygota</taxon>
        <taxon>Coleoptera</taxon>
        <taxon>Polyphaga</taxon>
        <taxon>Cucujiformia</taxon>
        <taxon>Curculionidae</taxon>
        <taxon>Ceutorhynchinae</taxon>
        <taxon>Ceutorhynchus</taxon>
    </lineage>
</organism>
<feature type="transmembrane region" description="Helical" evidence="1">
    <location>
        <begin position="94"/>
        <end position="111"/>
    </location>
</feature>
<dbReference type="SUPFAM" id="SSF103481">
    <property type="entry name" value="Multidrug resistance efflux transporter EmrE"/>
    <property type="match status" value="1"/>
</dbReference>
<feature type="transmembrane region" description="Helical" evidence="1">
    <location>
        <begin position="67"/>
        <end position="88"/>
    </location>
</feature>
<name>A0A9N9MMV4_9CUCU</name>
<proteinExistence type="predicted"/>
<dbReference type="Proteomes" id="UP001152799">
    <property type="component" value="Chromosome 2"/>
</dbReference>
<sequence length="120" mass="13065">MAFKLQYAVFSGICAASAGAFGKLSGLDAFQDFLILRLIFFVSMILCNAAVWTLFVKALHQSSSSFVATIVSSTSNFLFTAILGYFLLGEITSTLWWTGMAFIICGLMFIVSDDDVACKK</sequence>
<dbReference type="PANTHER" id="PTHR31965:SF1">
    <property type="entry name" value="TRANSMEMBRANE PROTEIN 42"/>
    <property type="match status" value="1"/>
</dbReference>
<gene>
    <name evidence="2" type="ORF">CEUTPL_LOCUS6138</name>
</gene>
<evidence type="ECO:0000313" key="2">
    <source>
        <dbReference type="EMBL" id="CAG9765533.1"/>
    </source>
</evidence>
<keyword evidence="3" id="KW-1185">Reference proteome</keyword>
<reference evidence="2" key="1">
    <citation type="submission" date="2022-01" db="EMBL/GenBank/DDBJ databases">
        <authorList>
            <person name="King R."/>
        </authorList>
    </citation>
    <scope>NUCLEOTIDE SEQUENCE</scope>
</reference>
<dbReference type="Gene3D" id="1.10.3730.20">
    <property type="match status" value="1"/>
</dbReference>
<accession>A0A9N9MMV4</accession>
<dbReference type="PANTHER" id="PTHR31965">
    <property type="entry name" value="TRANSMEMBRANE PROTEIN 42"/>
    <property type="match status" value="1"/>
</dbReference>
<protein>
    <recommendedName>
        <fullName evidence="4">Transmembrane protein 42</fullName>
    </recommendedName>
</protein>
<dbReference type="EMBL" id="OU892278">
    <property type="protein sequence ID" value="CAG9765533.1"/>
    <property type="molecule type" value="Genomic_DNA"/>
</dbReference>
<dbReference type="InterPro" id="IPR039632">
    <property type="entry name" value="TMEM42"/>
</dbReference>
<dbReference type="AlphaFoldDB" id="A0A9N9MMV4"/>
<feature type="transmembrane region" description="Helical" evidence="1">
    <location>
        <begin position="34"/>
        <end position="55"/>
    </location>
</feature>
<evidence type="ECO:0008006" key="4">
    <source>
        <dbReference type="Google" id="ProtNLM"/>
    </source>
</evidence>
<dbReference type="InterPro" id="IPR037185">
    <property type="entry name" value="EmrE-like"/>
</dbReference>
<evidence type="ECO:0000256" key="1">
    <source>
        <dbReference type="SAM" id="Phobius"/>
    </source>
</evidence>